<evidence type="ECO:0000313" key="2">
    <source>
        <dbReference type="EMBL" id="KKR91884.1"/>
    </source>
</evidence>
<protein>
    <submittedName>
        <fullName evidence="2">Uncharacterized protein</fullName>
    </submittedName>
</protein>
<accession>A0A0G0USZ2</accession>
<name>A0A0G0USZ2_9BACT</name>
<organism evidence="2 3">
    <name type="scientific">Candidatus Falkowbacteria bacterium GW2011_GWA2_41_14</name>
    <dbReference type="NCBI Taxonomy" id="1618635"/>
    <lineage>
        <taxon>Bacteria</taxon>
        <taxon>Candidatus Falkowiibacteriota</taxon>
    </lineage>
</organism>
<keyword evidence="1" id="KW-0472">Membrane</keyword>
<reference evidence="2 3" key="1">
    <citation type="journal article" date="2015" name="Nature">
        <title>rRNA introns, odd ribosomes, and small enigmatic genomes across a large radiation of phyla.</title>
        <authorList>
            <person name="Brown C.T."/>
            <person name="Hug L.A."/>
            <person name="Thomas B.C."/>
            <person name="Sharon I."/>
            <person name="Castelle C.J."/>
            <person name="Singh A."/>
            <person name="Wilkins M.J."/>
            <person name="Williams K.H."/>
            <person name="Banfield J.F."/>
        </authorList>
    </citation>
    <scope>NUCLEOTIDE SEQUENCE [LARGE SCALE GENOMIC DNA]</scope>
</reference>
<keyword evidence="1" id="KW-0812">Transmembrane</keyword>
<comment type="caution">
    <text evidence="2">The sequence shown here is derived from an EMBL/GenBank/DDBJ whole genome shotgun (WGS) entry which is preliminary data.</text>
</comment>
<dbReference type="AlphaFoldDB" id="A0A0G0USZ2"/>
<proteinExistence type="predicted"/>
<sequence length="227" mass="26471">MIKIKNIINKIRSKHIVIFCLLLIGGFIVIYLYFLGWRFTEFNFMNFKLEPSNKNHSILVPDKTEPKLCFNDVRFLYYDSQDKAIEPLENNGDVNLEEIDKMRAIAEIENCGNFKLLISLKRLLVYSSYGHIILNVTPDIPSDNFPLSVGEKVNIPLGGPVISDLLKWLKKDNKFYFIFKPQIEFYLEGEKKNLLNLNIFMRCSNQYISSKLPLFKPFCVPEQETSN</sequence>
<dbReference type="EMBL" id="LCAP01000001">
    <property type="protein sequence ID" value="KKR91884.1"/>
    <property type="molecule type" value="Genomic_DNA"/>
</dbReference>
<evidence type="ECO:0000313" key="3">
    <source>
        <dbReference type="Proteomes" id="UP000034190"/>
    </source>
</evidence>
<keyword evidence="1" id="KW-1133">Transmembrane helix</keyword>
<feature type="transmembrane region" description="Helical" evidence="1">
    <location>
        <begin position="16"/>
        <end position="37"/>
    </location>
</feature>
<gene>
    <name evidence="2" type="ORF">UU43_C0001G0064</name>
</gene>
<evidence type="ECO:0000256" key="1">
    <source>
        <dbReference type="SAM" id="Phobius"/>
    </source>
</evidence>
<dbReference type="Proteomes" id="UP000034190">
    <property type="component" value="Unassembled WGS sequence"/>
</dbReference>